<dbReference type="InterPro" id="IPR034701">
    <property type="entry name" value="CdaA"/>
</dbReference>
<feature type="domain" description="DAC" evidence="11">
    <location>
        <begin position="84"/>
        <end position="240"/>
    </location>
</feature>
<reference evidence="12" key="1">
    <citation type="submission" date="2017-02" db="EMBL/GenBank/DDBJ databases">
        <authorList>
            <person name="Regsiter A."/>
            <person name="William W."/>
        </authorList>
    </citation>
    <scope>NUCLEOTIDE SEQUENCE</scope>
    <source>
        <strain evidence="12">Bib</strain>
    </source>
</reference>
<evidence type="ECO:0000256" key="4">
    <source>
        <dbReference type="ARBA" id="ARBA00022692"/>
    </source>
</evidence>
<evidence type="ECO:0000256" key="8">
    <source>
        <dbReference type="ARBA" id="ARBA00022989"/>
    </source>
</evidence>
<dbReference type="EMBL" id="FWDM01000010">
    <property type="protein sequence ID" value="SLM11202.1"/>
    <property type="molecule type" value="Genomic_DNA"/>
</dbReference>
<dbReference type="GO" id="GO:0006171">
    <property type="term" value="P:cAMP biosynthetic process"/>
    <property type="evidence" value="ECO:0007669"/>
    <property type="project" value="InterPro"/>
</dbReference>
<proteinExistence type="inferred from homology"/>
<keyword evidence="4 10" id="KW-0812">Transmembrane</keyword>
<keyword evidence="9 10" id="KW-0472">Membrane</keyword>
<evidence type="ECO:0000313" key="12">
    <source>
        <dbReference type="EMBL" id="SLM11202.1"/>
    </source>
</evidence>
<evidence type="ECO:0000256" key="6">
    <source>
        <dbReference type="ARBA" id="ARBA00022741"/>
    </source>
</evidence>
<evidence type="ECO:0000256" key="1">
    <source>
        <dbReference type="ARBA" id="ARBA00000877"/>
    </source>
</evidence>
<feature type="transmembrane region" description="Helical" evidence="10">
    <location>
        <begin position="65"/>
        <end position="83"/>
    </location>
</feature>
<dbReference type="InterPro" id="IPR014046">
    <property type="entry name" value="C-di-AMP_synthase"/>
</dbReference>
<evidence type="ECO:0000256" key="7">
    <source>
        <dbReference type="ARBA" id="ARBA00022840"/>
    </source>
</evidence>
<comment type="catalytic activity">
    <reaction evidence="1 10">
        <text>2 ATP = 3',3'-c-di-AMP + 2 diphosphate</text>
        <dbReference type="Rhea" id="RHEA:35655"/>
        <dbReference type="ChEBI" id="CHEBI:30616"/>
        <dbReference type="ChEBI" id="CHEBI:33019"/>
        <dbReference type="ChEBI" id="CHEBI:71500"/>
        <dbReference type="EC" id="2.7.7.85"/>
    </reaction>
</comment>
<evidence type="ECO:0000256" key="3">
    <source>
        <dbReference type="ARBA" id="ARBA00022679"/>
    </source>
</evidence>
<evidence type="ECO:0000259" key="11">
    <source>
        <dbReference type="PROSITE" id="PS51794"/>
    </source>
</evidence>
<sequence length="267" mass="29281">MNAPALVNFLVTYVRPVLDVAILAFLIYKTYQLLVMTEAVYLIRGLLILVAIYGAAFFLNLSTVTWIMNILAPGLVVSLAIILQPELRRIFIQLGRQSIIKQKAAARTSWIDAAVSAAVYLAEKRRGALIVIARKVGLSSYIEKGIALDALVSTSLLIAVFEHDNPLHDGAAIISQGRLASAGCFLPLSDQQDIRKTFGSRHRAALGISEESDAVVLIASEETGALSLAYDSKLYYDLSADEILERLRMLFSESRSRSMTSEADYEP</sequence>
<keyword evidence="2 10" id="KW-1003">Cell membrane</keyword>
<feature type="transmembrane region" description="Helical" evidence="10">
    <location>
        <begin position="40"/>
        <end position="59"/>
    </location>
</feature>
<dbReference type="HAMAP" id="MF_01499">
    <property type="entry name" value="DacA"/>
    <property type="match status" value="1"/>
</dbReference>
<dbReference type="AlphaFoldDB" id="A0A3P3XGU1"/>
<keyword evidence="8 10" id="KW-1133">Transmembrane helix</keyword>
<keyword evidence="5 10" id="KW-0548">Nucleotidyltransferase</keyword>
<dbReference type="PANTHER" id="PTHR34185">
    <property type="entry name" value="DIADENYLATE CYCLASE"/>
    <property type="match status" value="1"/>
</dbReference>
<dbReference type="SUPFAM" id="SSF143597">
    <property type="entry name" value="YojJ-like"/>
    <property type="match status" value="1"/>
</dbReference>
<evidence type="ECO:0000256" key="5">
    <source>
        <dbReference type="ARBA" id="ARBA00022695"/>
    </source>
</evidence>
<dbReference type="NCBIfam" id="TIGR00159">
    <property type="entry name" value="diadenylate cyclase CdaA"/>
    <property type="match status" value="1"/>
</dbReference>
<dbReference type="PIRSF" id="PIRSF004793">
    <property type="entry name" value="UCP004793"/>
    <property type="match status" value="1"/>
</dbReference>
<dbReference type="Pfam" id="PF02457">
    <property type="entry name" value="DAC"/>
    <property type="match status" value="1"/>
</dbReference>
<evidence type="ECO:0000256" key="10">
    <source>
        <dbReference type="HAMAP-Rule" id="MF_01499"/>
    </source>
</evidence>
<dbReference type="GO" id="GO:0004016">
    <property type="term" value="F:adenylate cyclase activity"/>
    <property type="evidence" value="ECO:0007669"/>
    <property type="project" value="UniProtKB-UniRule"/>
</dbReference>
<name>A0A3P3XGU1_9SPIR</name>
<comment type="caution">
    <text evidence="10">Lacks conserved residue(s) required for the propagation of feature annotation.</text>
</comment>
<evidence type="ECO:0000256" key="2">
    <source>
        <dbReference type="ARBA" id="ARBA00022475"/>
    </source>
</evidence>
<dbReference type="EC" id="2.7.7.85" evidence="10"/>
<keyword evidence="6 10" id="KW-0547">Nucleotide-binding</keyword>
<dbReference type="PROSITE" id="PS51794">
    <property type="entry name" value="DAC"/>
    <property type="match status" value="1"/>
</dbReference>
<comment type="subunit">
    <text evidence="10">Probably a homodimer.</text>
</comment>
<comment type="similarity">
    <text evidence="10">Belongs to the adenylate cyclase family. DacA/CdaA subfamily.</text>
</comment>
<dbReference type="InterPro" id="IPR036888">
    <property type="entry name" value="DNA_integrity_DisA_N_sf"/>
</dbReference>
<evidence type="ECO:0000256" key="9">
    <source>
        <dbReference type="ARBA" id="ARBA00023136"/>
    </source>
</evidence>
<dbReference type="GO" id="GO:0106408">
    <property type="term" value="F:diadenylate cyclase activity"/>
    <property type="evidence" value="ECO:0007669"/>
    <property type="project" value="UniProtKB-EC"/>
</dbReference>
<feature type="transmembrane region" description="Helical" evidence="10">
    <location>
        <begin position="6"/>
        <end position="28"/>
    </location>
</feature>
<keyword evidence="7 10" id="KW-0067">ATP-binding</keyword>
<keyword evidence="3 10" id="KW-0808">Transferase</keyword>
<dbReference type="PANTHER" id="PTHR34185:SF1">
    <property type="entry name" value="DIADENYLATE CYCLASE"/>
    <property type="match status" value="1"/>
</dbReference>
<dbReference type="InterPro" id="IPR003390">
    <property type="entry name" value="DNA_integrity_scan_DisA_N"/>
</dbReference>
<comment type="function">
    <text evidence="10">Catalyzes the condensation of 2 ATP molecules into cyclic di-AMP (c-di-AMP), a second messenger used to regulate differing processes in different bacteria.</text>
</comment>
<protein>
    <recommendedName>
        <fullName evidence="10">Diadenylate cyclase</fullName>
        <shortName evidence="10">DAC</shortName>
        <ecNumber evidence="10">2.7.7.85</ecNumber>
    </recommendedName>
    <alternativeName>
        <fullName evidence="10">Cyclic-di-AMP synthase</fullName>
        <shortName evidence="10">c-di-AMP synthase</shortName>
    </alternativeName>
</protein>
<dbReference type="GO" id="GO:0005524">
    <property type="term" value="F:ATP binding"/>
    <property type="evidence" value="ECO:0007669"/>
    <property type="project" value="UniProtKB-UniRule"/>
</dbReference>
<organism evidence="12">
    <name type="scientific">uncultured spirochete</name>
    <dbReference type="NCBI Taxonomy" id="156406"/>
    <lineage>
        <taxon>Bacteria</taxon>
        <taxon>Pseudomonadati</taxon>
        <taxon>Spirochaetota</taxon>
        <taxon>Spirochaetia</taxon>
        <taxon>Spirochaetales</taxon>
        <taxon>environmental samples</taxon>
    </lineage>
</organism>
<dbReference type="Gene3D" id="3.40.1700.10">
    <property type="entry name" value="DNA integrity scanning protein, DisA, N-terminal domain"/>
    <property type="match status" value="1"/>
</dbReference>
<accession>A0A3P3XGU1</accession>
<dbReference type="InterPro" id="IPR050338">
    <property type="entry name" value="DisA"/>
</dbReference>
<gene>
    <name evidence="10" type="primary">dacA</name>
    <name evidence="12" type="ORF">SPIROBIBN47_180049</name>
</gene>